<sequence>MISVPPMIWVPNQLVGAPPGTDVTIECNTEAYPKAISYWVYDSNMILPTSKYSNEMKYRDRLKVKFKSEVRKVLENIRKRTYSG</sequence>
<accession>A0A6H5GFN8</accession>
<organism evidence="1 2">
    <name type="scientific">Nesidiocoris tenuis</name>
    <dbReference type="NCBI Taxonomy" id="355587"/>
    <lineage>
        <taxon>Eukaryota</taxon>
        <taxon>Metazoa</taxon>
        <taxon>Ecdysozoa</taxon>
        <taxon>Arthropoda</taxon>
        <taxon>Hexapoda</taxon>
        <taxon>Insecta</taxon>
        <taxon>Pterygota</taxon>
        <taxon>Neoptera</taxon>
        <taxon>Paraneoptera</taxon>
        <taxon>Hemiptera</taxon>
        <taxon>Heteroptera</taxon>
        <taxon>Panheteroptera</taxon>
        <taxon>Cimicomorpha</taxon>
        <taxon>Miridae</taxon>
        <taxon>Dicyphina</taxon>
        <taxon>Nesidiocoris</taxon>
    </lineage>
</organism>
<dbReference type="Proteomes" id="UP000479000">
    <property type="component" value="Unassembled WGS sequence"/>
</dbReference>
<dbReference type="SUPFAM" id="SSF48726">
    <property type="entry name" value="Immunoglobulin"/>
    <property type="match status" value="1"/>
</dbReference>
<gene>
    <name evidence="1" type="ORF">NTEN_LOCUS7252</name>
</gene>
<dbReference type="AlphaFoldDB" id="A0A6H5GFN8"/>
<dbReference type="Gene3D" id="2.60.40.10">
    <property type="entry name" value="Immunoglobulins"/>
    <property type="match status" value="1"/>
</dbReference>
<feature type="non-terminal residue" evidence="1">
    <location>
        <position position="84"/>
    </location>
</feature>
<protein>
    <recommendedName>
        <fullName evidence="3">Ig-like domain-containing protein</fullName>
    </recommendedName>
</protein>
<evidence type="ECO:0008006" key="3">
    <source>
        <dbReference type="Google" id="ProtNLM"/>
    </source>
</evidence>
<keyword evidence="2" id="KW-1185">Reference proteome</keyword>
<name>A0A6H5GFN8_9HEMI</name>
<dbReference type="OrthoDB" id="10012075at2759"/>
<proteinExistence type="predicted"/>
<dbReference type="InterPro" id="IPR036179">
    <property type="entry name" value="Ig-like_dom_sf"/>
</dbReference>
<evidence type="ECO:0000313" key="1">
    <source>
        <dbReference type="EMBL" id="CAB0001465.1"/>
    </source>
</evidence>
<evidence type="ECO:0000313" key="2">
    <source>
        <dbReference type="Proteomes" id="UP000479000"/>
    </source>
</evidence>
<dbReference type="EMBL" id="CADCXU010010858">
    <property type="protein sequence ID" value="CAB0001465.1"/>
    <property type="molecule type" value="Genomic_DNA"/>
</dbReference>
<dbReference type="InterPro" id="IPR013783">
    <property type="entry name" value="Ig-like_fold"/>
</dbReference>
<reference evidence="1 2" key="1">
    <citation type="submission" date="2020-02" db="EMBL/GenBank/DDBJ databases">
        <authorList>
            <person name="Ferguson B K."/>
        </authorList>
    </citation>
    <scope>NUCLEOTIDE SEQUENCE [LARGE SCALE GENOMIC DNA]</scope>
</reference>